<sequence>MRGIEFTNRSNKFAHEYGITKNCREFTSRSNKFAHEYGIIRNYRETDYIFAVTQKV</sequence>
<dbReference type="Proteomes" id="UP000053097">
    <property type="component" value="Unassembled WGS sequence"/>
</dbReference>
<accession>A0A026WAM2</accession>
<gene>
    <name evidence="1" type="ORF">X777_07419</name>
</gene>
<evidence type="ECO:0000313" key="2">
    <source>
        <dbReference type="Proteomes" id="UP000053097"/>
    </source>
</evidence>
<organism evidence="1 2">
    <name type="scientific">Ooceraea biroi</name>
    <name type="common">Clonal raider ant</name>
    <name type="synonym">Cerapachys biroi</name>
    <dbReference type="NCBI Taxonomy" id="2015173"/>
    <lineage>
        <taxon>Eukaryota</taxon>
        <taxon>Metazoa</taxon>
        <taxon>Ecdysozoa</taxon>
        <taxon>Arthropoda</taxon>
        <taxon>Hexapoda</taxon>
        <taxon>Insecta</taxon>
        <taxon>Pterygota</taxon>
        <taxon>Neoptera</taxon>
        <taxon>Endopterygota</taxon>
        <taxon>Hymenoptera</taxon>
        <taxon>Apocrita</taxon>
        <taxon>Aculeata</taxon>
        <taxon>Formicoidea</taxon>
        <taxon>Formicidae</taxon>
        <taxon>Dorylinae</taxon>
        <taxon>Ooceraea</taxon>
    </lineage>
</organism>
<name>A0A026WAM2_OOCBI</name>
<keyword evidence="2" id="KW-1185">Reference proteome</keyword>
<proteinExistence type="predicted"/>
<protein>
    <submittedName>
        <fullName evidence="1">Uncharacterized protein</fullName>
    </submittedName>
</protein>
<dbReference type="AlphaFoldDB" id="A0A026WAM2"/>
<dbReference type="EMBL" id="KK107294">
    <property type="protein sequence ID" value="EZA53122.1"/>
    <property type="molecule type" value="Genomic_DNA"/>
</dbReference>
<evidence type="ECO:0000313" key="1">
    <source>
        <dbReference type="EMBL" id="EZA53122.1"/>
    </source>
</evidence>
<reference evidence="1 2" key="1">
    <citation type="journal article" date="2014" name="Curr. Biol.">
        <title>The genome of the clonal raider ant Cerapachys biroi.</title>
        <authorList>
            <person name="Oxley P.R."/>
            <person name="Ji L."/>
            <person name="Fetter-Pruneda I."/>
            <person name="McKenzie S.K."/>
            <person name="Li C."/>
            <person name="Hu H."/>
            <person name="Zhang G."/>
            <person name="Kronauer D.J."/>
        </authorList>
    </citation>
    <scope>NUCLEOTIDE SEQUENCE [LARGE SCALE GENOMIC DNA]</scope>
</reference>